<dbReference type="EMBL" id="WIXK01000011">
    <property type="protein sequence ID" value="MQY44135.1"/>
    <property type="molecule type" value="Genomic_DNA"/>
</dbReference>
<accession>A0A844ANG0</accession>
<comment type="caution">
    <text evidence="2">The sequence shown here is derived from an EMBL/GenBank/DDBJ whole genome shotgun (WGS) entry which is preliminary data.</text>
</comment>
<dbReference type="PANTHER" id="PTHR42850:SF4">
    <property type="entry name" value="ZINC-DEPENDENT ENDOPOLYPHOSPHATASE"/>
    <property type="match status" value="1"/>
</dbReference>
<gene>
    <name evidence="2" type="ORF">GG681_15930</name>
</gene>
<keyword evidence="3" id="KW-1185">Reference proteome</keyword>
<dbReference type="GO" id="GO:0016791">
    <property type="term" value="F:phosphatase activity"/>
    <property type="evidence" value="ECO:0007669"/>
    <property type="project" value="TreeGrafter"/>
</dbReference>
<dbReference type="GO" id="GO:0005737">
    <property type="term" value="C:cytoplasm"/>
    <property type="evidence" value="ECO:0007669"/>
    <property type="project" value="TreeGrafter"/>
</dbReference>
<feature type="domain" description="Calcineurin-like phosphoesterase" evidence="1">
    <location>
        <begin position="6"/>
        <end position="182"/>
    </location>
</feature>
<protein>
    <submittedName>
        <fullName evidence="2">Serine/threonine protein phosphatase</fullName>
    </submittedName>
</protein>
<evidence type="ECO:0000259" key="1">
    <source>
        <dbReference type="Pfam" id="PF00149"/>
    </source>
</evidence>
<dbReference type="SUPFAM" id="SSF56300">
    <property type="entry name" value="Metallo-dependent phosphatases"/>
    <property type="match status" value="1"/>
</dbReference>
<dbReference type="AlphaFoldDB" id="A0A844ANG0"/>
<dbReference type="InterPro" id="IPR004843">
    <property type="entry name" value="Calcineurin-like_PHP"/>
</dbReference>
<name>A0A844ANG0_9RHOB</name>
<proteinExistence type="predicted"/>
<dbReference type="Pfam" id="PF00149">
    <property type="entry name" value="Metallophos"/>
    <property type="match status" value="1"/>
</dbReference>
<dbReference type="InterPro" id="IPR050126">
    <property type="entry name" value="Ap4A_hydrolase"/>
</dbReference>
<evidence type="ECO:0000313" key="2">
    <source>
        <dbReference type="EMBL" id="MQY44135.1"/>
    </source>
</evidence>
<organism evidence="2 3">
    <name type="scientific">Tritonibacter aquimaris</name>
    <dbReference type="NCBI Taxonomy" id="2663379"/>
    <lineage>
        <taxon>Bacteria</taxon>
        <taxon>Pseudomonadati</taxon>
        <taxon>Pseudomonadota</taxon>
        <taxon>Alphaproteobacteria</taxon>
        <taxon>Rhodobacterales</taxon>
        <taxon>Paracoccaceae</taxon>
        <taxon>Tritonibacter</taxon>
    </lineage>
</organism>
<dbReference type="GO" id="GO:0110154">
    <property type="term" value="P:RNA decapping"/>
    <property type="evidence" value="ECO:0007669"/>
    <property type="project" value="TreeGrafter"/>
</dbReference>
<dbReference type="PANTHER" id="PTHR42850">
    <property type="entry name" value="METALLOPHOSPHOESTERASE"/>
    <property type="match status" value="1"/>
</dbReference>
<dbReference type="Proteomes" id="UP000436694">
    <property type="component" value="Unassembled WGS sequence"/>
</dbReference>
<dbReference type="InterPro" id="IPR029052">
    <property type="entry name" value="Metallo-depent_PP-like"/>
</dbReference>
<dbReference type="Gene3D" id="3.60.21.10">
    <property type="match status" value="1"/>
</dbReference>
<sequence>MAPAAPFYAVGDIHGCFDLFQALLSKLEPEIPVVCVGDYIDRGLHSAQVLRFLQMHPEITCLMGNHEVMLLRFLDDPDRGAPWLRYGGVETLESFDIAVPQGPEEHAEDLRNQLSQAMGADLISWIRARPAFWQSGNMVVTHAGADPRGPIEAQDSKHLIWGHPDFPRLRRRDGLWLVHGHVIEPAPLQQRGHINIDTGAFATGRLSAARIAPAQITFLEARG</sequence>
<reference evidence="2 3" key="1">
    <citation type="submission" date="2019-10" db="EMBL/GenBank/DDBJ databases">
        <title>Epibacterium sp. nov., isolated from seawater.</title>
        <authorList>
            <person name="Zhang X."/>
            <person name="Li N."/>
        </authorList>
    </citation>
    <scope>NUCLEOTIDE SEQUENCE [LARGE SCALE GENOMIC DNA]</scope>
    <source>
        <strain evidence="2 3">SM1969</strain>
    </source>
</reference>
<evidence type="ECO:0000313" key="3">
    <source>
        <dbReference type="Proteomes" id="UP000436694"/>
    </source>
</evidence>
<dbReference type="GO" id="GO:0008803">
    <property type="term" value="F:bis(5'-nucleosyl)-tetraphosphatase (symmetrical) activity"/>
    <property type="evidence" value="ECO:0007669"/>
    <property type="project" value="TreeGrafter"/>
</dbReference>